<feature type="region of interest" description="Disordered" evidence="7">
    <location>
        <begin position="527"/>
        <end position="547"/>
    </location>
</feature>
<feature type="compositionally biased region" description="Polar residues" evidence="7">
    <location>
        <begin position="527"/>
        <end position="544"/>
    </location>
</feature>
<dbReference type="EMBL" id="CAJNOK010001518">
    <property type="protein sequence ID" value="CAF0816352.1"/>
    <property type="molecule type" value="Genomic_DNA"/>
</dbReference>
<dbReference type="GO" id="GO:0006629">
    <property type="term" value="P:lipid metabolic process"/>
    <property type="evidence" value="ECO:0007669"/>
    <property type="project" value="InterPro"/>
</dbReference>
<feature type="compositionally biased region" description="Basic and acidic residues" evidence="7">
    <location>
        <begin position="561"/>
        <end position="579"/>
    </location>
</feature>
<evidence type="ECO:0000256" key="4">
    <source>
        <dbReference type="ARBA" id="ARBA00022798"/>
    </source>
</evidence>
<dbReference type="PROSITE" id="PS51704">
    <property type="entry name" value="GP_PDE"/>
    <property type="match status" value="1"/>
</dbReference>
<feature type="domain" description="GP-PDE" evidence="8">
    <location>
        <begin position="38"/>
        <end position="368"/>
    </location>
</feature>
<evidence type="ECO:0000256" key="3">
    <source>
        <dbReference type="ARBA" id="ARBA00022729"/>
    </source>
</evidence>
<accession>A0A8S2D570</accession>
<dbReference type="PANTHER" id="PTHR43620:SF7">
    <property type="entry name" value="GLYCEROPHOSPHODIESTER PHOSPHODIESTERASE GDPD5-RELATED"/>
    <property type="match status" value="1"/>
</dbReference>
<dbReference type="Pfam" id="PF03009">
    <property type="entry name" value="GDPD"/>
    <property type="match status" value="1"/>
</dbReference>
<evidence type="ECO:0000313" key="9">
    <source>
        <dbReference type="EMBL" id="CAF0816352.1"/>
    </source>
</evidence>
<evidence type="ECO:0000256" key="2">
    <source>
        <dbReference type="ARBA" id="ARBA00012247"/>
    </source>
</evidence>
<proteinExistence type="inferred from homology"/>
<comment type="similarity">
    <text evidence="1">Belongs to the glycerophosphoryl diester phosphodiesterase family.</text>
</comment>
<evidence type="ECO:0000259" key="8">
    <source>
        <dbReference type="PROSITE" id="PS51704"/>
    </source>
</evidence>
<dbReference type="SUPFAM" id="SSF51695">
    <property type="entry name" value="PLC-like phosphodiesterases"/>
    <property type="match status" value="1"/>
</dbReference>
<comment type="caution">
    <text evidence="9">The sequence shown here is derived from an EMBL/GenBank/DDBJ whole genome shotgun (WGS) entry which is preliminary data.</text>
</comment>
<keyword evidence="4" id="KW-0319">Glycerol metabolism</keyword>
<keyword evidence="3" id="KW-0732">Signal</keyword>
<feature type="region of interest" description="Disordered" evidence="7">
    <location>
        <begin position="560"/>
        <end position="579"/>
    </location>
</feature>
<dbReference type="InterPro" id="IPR030395">
    <property type="entry name" value="GP_PDE_dom"/>
</dbReference>
<dbReference type="AlphaFoldDB" id="A0A8S2D570"/>
<evidence type="ECO:0000256" key="1">
    <source>
        <dbReference type="ARBA" id="ARBA00007277"/>
    </source>
</evidence>
<evidence type="ECO:0000313" key="10">
    <source>
        <dbReference type="EMBL" id="CAF3600433.1"/>
    </source>
</evidence>
<dbReference type="GO" id="GO:0008889">
    <property type="term" value="F:glycerophosphodiester phosphodiesterase activity"/>
    <property type="evidence" value="ECO:0007669"/>
    <property type="project" value="UniProtKB-EC"/>
</dbReference>
<dbReference type="Proteomes" id="UP000682733">
    <property type="component" value="Unassembled WGS sequence"/>
</dbReference>
<sequence>MKTTPFQREVVSFGSKHFFIICLTCHGKVVDKKEEKKSLIIAHRGASGYLPEHTLPSKAMGNHVYSLSSLSFVDIVVLFLAFGYDVDYIEQDVALTKDDVPLVIHDIYLDEVTDVKQIYPDRHRPNGRYYVIDFTFQEVKALNASERFNHITGLPVFPKRFPLGKGKFSLASLSEEIEMIQGMNFAAKKSIGIYTEIKEPLFHHQSNKSMAEIVLDILTKYNFTRRSDHIYLQCFDIEELRRIRNVLQSDLKLVALFRETQDVSRAVGKRDATDWTSEKGIEELSSFVDGIGPHYSRLIQVDGENKLSPAPLVEYAKKYHLEVHPFTFRSDGLPNYMKTMEEMLNYFFNTLHIDGLFIDHPDEAENMGNSRSRVVPATFKIFDLQTRVRHKNQREVLQLRLKINDLNMEQTTQLTKYTYARAELRSKLRELQHESAKKNMVKLFQYNPQLTEDSTFIDSSVDTIRLGGNPTHRKTPDSILDDRSSTSLLLHDLDVSTKDHNSSLLWSSIANTQNSFDLSKWQWTSKRNKPVQTHKNTSSTMSLKQHSERMNKAIKIAISKAARDRQAQSRRETKNSLVY</sequence>
<evidence type="ECO:0000256" key="5">
    <source>
        <dbReference type="ARBA" id="ARBA00022801"/>
    </source>
</evidence>
<organism evidence="9 11">
    <name type="scientific">Didymodactylos carnosus</name>
    <dbReference type="NCBI Taxonomy" id="1234261"/>
    <lineage>
        <taxon>Eukaryota</taxon>
        <taxon>Metazoa</taxon>
        <taxon>Spiralia</taxon>
        <taxon>Gnathifera</taxon>
        <taxon>Rotifera</taxon>
        <taxon>Eurotatoria</taxon>
        <taxon>Bdelloidea</taxon>
        <taxon>Philodinida</taxon>
        <taxon>Philodinidae</taxon>
        <taxon>Didymodactylos</taxon>
    </lineage>
</organism>
<name>A0A8S2D570_9BILA</name>
<dbReference type="EMBL" id="CAJOBA010001518">
    <property type="protein sequence ID" value="CAF3600433.1"/>
    <property type="molecule type" value="Genomic_DNA"/>
</dbReference>
<evidence type="ECO:0000256" key="6">
    <source>
        <dbReference type="ARBA" id="ARBA00047512"/>
    </source>
</evidence>
<dbReference type="Gene3D" id="3.20.20.190">
    <property type="entry name" value="Phosphatidylinositol (PI) phosphodiesterase"/>
    <property type="match status" value="1"/>
</dbReference>
<dbReference type="GO" id="GO:0006071">
    <property type="term" value="P:glycerol metabolic process"/>
    <property type="evidence" value="ECO:0007669"/>
    <property type="project" value="UniProtKB-KW"/>
</dbReference>
<dbReference type="EC" id="3.1.4.46" evidence="2"/>
<dbReference type="InterPro" id="IPR017946">
    <property type="entry name" value="PLC-like_Pdiesterase_TIM-brl"/>
</dbReference>
<gene>
    <name evidence="9" type="ORF">OVA965_LOCUS5414</name>
    <name evidence="10" type="ORF">TMI583_LOCUS5412</name>
</gene>
<protein>
    <recommendedName>
        <fullName evidence="2">glycerophosphodiester phosphodiesterase</fullName>
        <ecNumber evidence="2">3.1.4.46</ecNumber>
    </recommendedName>
</protein>
<dbReference type="NCBIfam" id="NF008354">
    <property type="entry name" value="PRK11143.1"/>
    <property type="match status" value="1"/>
</dbReference>
<evidence type="ECO:0000256" key="7">
    <source>
        <dbReference type="SAM" id="MobiDB-lite"/>
    </source>
</evidence>
<dbReference type="Proteomes" id="UP000677228">
    <property type="component" value="Unassembled WGS sequence"/>
</dbReference>
<keyword evidence="5" id="KW-0378">Hydrolase</keyword>
<reference evidence="9" key="1">
    <citation type="submission" date="2021-02" db="EMBL/GenBank/DDBJ databases">
        <authorList>
            <person name="Nowell W R."/>
        </authorList>
    </citation>
    <scope>NUCLEOTIDE SEQUENCE</scope>
</reference>
<evidence type="ECO:0000313" key="11">
    <source>
        <dbReference type="Proteomes" id="UP000677228"/>
    </source>
</evidence>
<dbReference type="PANTHER" id="PTHR43620">
    <property type="entry name" value="GLYCEROPHOSPHORYL DIESTER PHOSPHODIESTERASE"/>
    <property type="match status" value="1"/>
</dbReference>
<comment type="catalytic activity">
    <reaction evidence="6">
        <text>a sn-glycero-3-phosphodiester + H2O = an alcohol + sn-glycerol 3-phosphate + H(+)</text>
        <dbReference type="Rhea" id="RHEA:12969"/>
        <dbReference type="ChEBI" id="CHEBI:15377"/>
        <dbReference type="ChEBI" id="CHEBI:15378"/>
        <dbReference type="ChEBI" id="CHEBI:30879"/>
        <dbReference type="ChEBI" id="CHEBI:57597"/>
        <dbReference type="ChEBI" id="CHEBI:83408"/>
        <dbReference type="EC" id="3.1.4.46"/>
    </reaction>
</comment>